<accession>A0ABS5YPH0</accession>
<evidence type="ECO:0000313" key="4">
    <source>
        <dbReference type="EMBL" id="MBU2665330.1"/>
    </source>
</evidence>
<name>A0ABS5YPH0_9ACTN</name>
<dbReference type="InterPro" id="IPR002347">
    <property type="entry name" value="SDR_fam"/>
</dbReference>
<evidence type="ECO:0000313" key="5">
    <source>
        <dbReference type="Proteomes" id="UP001519654"/>
    </source>
</evidence>
<organism evidence="4 5">
    <name type="scientific">Paractinoplanes bogorensis</name>
    <dbReference type="NCBI Taxonomy" id="1610840"/>
    <lineage>
        <taxon>Bacteria</taxon>
        <taxon>Bacillati</taxon>
        <taxon>Actinomycetota</taxon>
        <taxon>Actinomycetes</taxon>
        <taxon>Micromonosporales</taxon>
        <taxon>Micromonosporaceae</taxon>
        <taxon>Paractinoplanes</taxon>
    </lineage>
</organism>
<dbReference type="Pfam" id="PF00106">
    <property type="entry name" value="adh_short"/>
    <property type="match status" value="1"/>
</dbReference>
<dbReference type="SUPFAM" id="SSF51735">
    <property type="entry name" value="NAD(P)-binding Rossmann-fold domains"/>
    <property type="match status" value="1"/>
</dbReference>
<dbReference type="PANTHER" id="PTHR43976:SF16">
    <property type="entry name" value="SHORT-CHAIN DEHYDROGENASE_REDUCTASE FAMILY PROTEIN"/>
    <property type="match status" value="1"/>
</dbReference>
<gene>
    <name evidence="4" type="ORF">KOI35_17635</name>
</gene>
<dbReference type="PANTHER" id="PTHR43976">
    <property type="entry name" value="SHORT CHAIN DEHYDROGENASE"/>
    <property type="match status" value="1"/>
</dbReference>
<keyword evidence="2" id="KW-0560">Oxidoreductase</keyword>
<proteinExistence type="inferred from homology"/>
<dbReference type="RefSeq" id="WP_215788542.1">
    <property type="nucleotide sequence ID" value="NZ_JAHKKG010000005.1"/>
</dbReference>
<dbReference type="EMBL" id="JAHKKG010000005">
    <property type="protein sequence ID" value="MBU2665330.1"/>
    <property type="molecule type" value="Genomic_DNA"/>
</dbReference>
<protein>
    <submittedName>
        <fullName evidence="4">SDR family oxidoreductase</fullName>
    </submittedName>
</protein>
<evidence type="ECO:0000256" key="3">
    <source>
        <dbReference type="RuleBase" id="RU000363"/>
    </source>
</evidence>
<dbReference type="InterPro" id="IPR051911">
    <property type="entry name" value="SDR_oxidoreductase"/>
</dbReference>
<sequence>MQTILITGSSSGIGQATAQYFHEQGWNVVATMREPAESDTVFVTRLDVQDPESITAAVEAGIERFGRIDVLLNNAGYGAYGILEATPIEKIRRQFDVNVIGLLETTKAVLPHFRANGAGTVINVSSIGGRVTFPLGTLYHGSKFAVEGLSEALHYELAGIGVRVKIVEPGFTRTDFAGRSFDFTNDESLTEYQKLVSEFMTSMNVDGDDPSVVAEVIYRAATDGTDQLRYPAGPYAAELLGQRAAADDATFLGGMRQRFGL</sequence>
<dbReference type="CDD" id="cd05374">
    <property type="entry name" value="17beta-HSD-like_SDR_c"/>
    <property type="match status" value="1"/>
</dbReference>
<comment type="similarity">
    <text evidence="1 3">Belongs to the short-chain dehydrogenases/reductases (SDR) family.</text>
</comment>
<dbReference type="PRINTS" id="PR00081">
    <property type="entry name" value="GDHRDH"/>
</dbReference>
<dbReference type="InterPro" id="IPR036291">
    <property type="entry name" value="NAD(P)-bd_dom_sf"/>
</dbReference>
<evidence type="ECO:0000256" key="2">
    <source>
        <dbReference type="ARBA" id="ARBA00023002"/>
    </source>
</evidence>
<dbReference type="Proteomes" id="UP001519654">
    <property type="component" value="Unassembled WGS sequence"/>
</dbReference>
<dbReference type="Gene3D" id="3.40.50.720">
    <property type="entry name" value="NAD(P)-binding Rossmann-like Domain"/>
    <property type="match status" value="1"/>
</dbReference>
<keyword evidence="5" id="KW-1185">Reference proteome</keyword>
<evidence type="ECO:0000256" key="1">
    <source>
        <dbReference type="ARBA" id="ARBA00006484"/>
    </source>
</evidence>
<comment type="caution">
    <text evidence="4">The sequence shown here is derived from an EMBL/GenBank/DDBJ whole genome shotgun (WGS) entry which is preliminary data.</text>
</comment>
<dbReference type="PRINTS" id="PR00080">
    <property type="entry name" value="SDRFAMILY"/>
</dbReference>
<reference evidence="4 5" key="1">
    <citation type="submission" date="2021-06" db="EMBL/GenBank/DDBJ databases">
        <title>Actinoplanes lichenicola sp. nov., and Actinoplanes ovalisporus sp. nov., isolated from lichen in Thailand.</title>
        <authorList>
            <person name="Saeng-In P."/>
            <person name="Kanchanasin P."/>
            <person name="Yuki M."/>
            <person name="Kudo T."/>
            <person name="Ohkuma M."/>
            <person name="Phongsopitanun W."/>
            <person name="Tanasupawat S."/>
        </authorList>
    </citation>
    <scope>NUCLEOTIDE SEQUENCE [LARGE SCALE GENOMIC DNA]</scope>
    <source>
        <strain evidence="4 5">NBRC 110975</strain>
    </source>
</reference>